<sequence>MWLIPNFINLT</sequence>
<protein>
    <submittedName>
        <fullName evidence="1">Uncharacterized protein</fullName>
    </submittedName>
</protein>
<accession>A0A067D6I4</accession>
<reference evidence="1 2" key="1">
    <citation type="submission" date="2014-04" db="EMBL/GenBank/DDBJ databases">
        <authorList>
            <consortium name="International Citrus Genome Consortium"/>
            <person name="Gmitter F."/>
            <person name="Chen C."/>
            <person name="Farmerie W."/>
            <person name="Harkins T."/>
            <person name="Desany B."/>
            <person name="Mohiuddin M."/>
            <person name="Kodira C."/>
            <person name="Borodovsky M."/>
            <person name="Lomsadze A."/>
            <person name="Burns P."/>
            <person name="Jenkins J."/>
            <person name="Prochnik S."/>
            <person name="Shu S."/>
            <person name="Chapman J."/>
            <person name="Pitluck S."/>
            <person name="Schmutz J."/>
            <person name="Rokhsar D."/>
        </authorList>
    </citation>
    <scope>NUCLEOTIDE SEQUENCE</scope>
</reference>
<evidence type="ECO:0000313" key="2">
    <source>
        <dbReference type="Proteomes" id="UP000027120"/>
    </source>
</evidence>
<name>A0A067D6I4_CITSI</name>
<keyword evidence="2" id="KW-1185">Reference proteome</keyword>
<evidence type="ECO:0000313" key="1">
    <source>
        <dbReference type="EMBL" id="KDO38433.1"/>
    </source>
</evidence>
<gene>
    <name evidence="1" type="ORF">CISIN_1g0336852mg</name>
</gene>
<dbReference type="EMBL" id="KK788054">
    <property type="protein sequence ID" value="KDO38433.1"/>
    <property type="molecule type" value="Genomic_DNA"/>
</dbReference>
<proteinExistence type="predicted"/>
<dbReference type="Proteomes" id="UP000027120">
    <property type="component" value="Unassembled WGS sequence"/>
</dbReference>
<organism evidence="1 2">
    <name type="scientific">Citrus sinensis</name>
    <name type="common">Sweet orange</name>
    <name type="synonym">Citrus aurantium var. sinensis</name>
    <dbReference type="NCBI Taxonomy" id="2711"/>
    <lineage>
        <taxon>Eukaryota</taxon>
        <taxon>Viridiplantae</taxon>
        <taxon>Streptophyta</taxon>
        <taxon>Embryophyta</taxon>
        <taxon>Tracheophyta</taxon>
        <taxon>Spermatophyta</taxon>
        <taxon>Magnoliopsida</taxon>
        <taxon>eudicotyledons</taxon>
        <taxon>Gunneridae</taxon>
        <taxon>Pentapetalae</taxon>
        <taxon>rosids</taxon>
        <taxon>malvids</taxon>
        <taxon>Sapindales</taxon>
        <taxon>Rutaceae</taxon>
        <taxon>Aurantioideae</taxon>
        <taxon>Citrus</taxon>
    </lineage>
</organism>
<feature type="non-terminal residue" evidence="1">
    <location>
        <position position="11"/>
    </location>
</feature>